<keyword evidence="3" id="KW-1185">Reference proteome</keyword>
<accession>A0ABQ3BXA8</accession>
<keyword evidence="1" id="KW-1133">Transmembrane helix</keyword>
<keyword evidence="1" id="KW-0812">Transmembrane</keyword>
<proteinExistence type="predicted"/>
<dbReference type="Proteomes" id="UP000615593">
    <property type="component" value="Unassembled WGS sequence"/>
</dbReference>
<evidence type="ECO:0000313" key="3">
    <source>
        <dbReference type="Proteomes" id="UP000615593"/>
    </source>
</evidence>
<evidence type="ECO:0000313" key="2">
    <source>
        <dbReference type="EMBL" id="GGZ60278.1"/>
    </source>
</evidence>
<dbReference type="RefSeq" id="WP_027885237.1">
    <property type="nucleotide sequence ID" value="NZ_BMWY01000006.1"/>
</dbReference>
<organism evidence="2 3">
    <name type="scientific">Mesonia mobilis</name>
    <dbReference type="NCBI Taxonomy" id="369791"/>
    <lineage>
        <taxon>Bacteria</taxon>
        <taxon>Pseudomonadati</taxon>
        <taxon>Bacteroidota</taxon>
        <taxon>Flavobacteriia</taxon>
        <taxon>Flavobacteriales</taxon>
        <taxon>Flavobacteriaceae</taxon>
        <taxon>Mesonia</taxon>
    </lineage>
</organism>
<dbReference type="GeneID" id="94369885"/>
<keyword evidence="1" id="KW-0472">Membrane</keyword>
<reference evidence="3" key="1">
    <citation type="journal article" date="2019" name="Int. J. Syst. Evol. Microbiol.">
        <title>The Global Catalogue of Microorganisms (GCM) 10K type strain sequencing project: providing services to taxonomists for standard genome sequencing and annotation.</title>
        <authorList>
            <consortium name="The Broad Institute Genomics Platform"/>
            <consortium name="The Broad Institute Genome Sequencing Center for Infectious Disease"/>
            <person name="Wu L."/>
            <person name="Ma J."/>
        </authorList>
    </citation>
    <scope>NUCLEOTIDE SEQUENCE [LARGE SCALE GENOMIC DNA]</scope>
    <source>
        <strain evidence="3">KCTC 12708</strain>
    </source>
</reference>
<feature type="transmembrane region" description="Helical" evidence="1">
    <location>
        <begin position="31"/>
        <end position="60"/>
    </location>
</feature>
<feature type="transmembrane region" description="Helical" evidence="1">
    <location>
        <begin position="291"/>
        <end position="312"/>
    </location>
</feature>
<comment type="caution">
    <text evidence="2">The sequence shown here is derived from an EMBL/GenBank/DDBJ whole genome shotgun (WGS) entry which is preliminary data.</text>
</comment>
<sequence length="322" mass="36958">MSQHQKNNNEEIDLGDLFRLLKKGVQYILNLFLRFIAFILKHAIVLAVLIIIGAIVGYFLQKKSGELVKTEMIIASNFGSSEYVFNSINQISYQIGHKDTLALEKLGIPLDAGALKLEIKPIVNISRFSQEEETFLELVSESNFINEEEKAKMFARYFRYYKVILSHPKKINSAKILNSILQQLRDNPYYQEYNNVNLSFLNNQIKANEKLISEIDSLVGNYSKAINKQQQASSTFYNSANNLDLGVVIQNRNQVQDQLQYLYREKVANAEFLRLVDLGTPTEIKEKGITYYKVILIPLLLVLGYFGLIIFVKVVQKARKLD</sequence>
<evidence type="ECO:0008006" key="4">
    <source>
        <dbReference type="Google" id="ProtNLM"/>
    </source>
</evidence>
<gene>
    <name evidence="2" type="ORF">GCM10008088_22210</name>
</gene>
<name>A0ABQ3BXA8_9FLAO</name>
<dbReference type="EMBL" id="BMWY01000006">
    <property type="protein sequence ID" value="GGZ60278.1"/>
    <property type="molecule type" value="Genomic_DNA"/>
</dbReference>
<evidence type="ECO:0000256" key="1">
    <source>
        <dbReference type="SAM" id="Phobius"/>
    </source>
</evidence>
<protein>
    <recommendedName>
        <fullName evidence="4">Chain length determinant protein</fullName>
    </recommendedName>
</protein>